<dbReference type="SUPFAM" id="SSF103481">
    <property type="entry name" value="Multidrug resistance efflux transporter EmrE"/>
    <property type="match status" value="2"/>
</dbReference>
<evidence type="ECO:0000256" key="7">
    <source>
        <dbReference type="SAM" id="SignalP"/>
    </source>
</evidence>
<proteinExistence type="inferred from homology"/>
<sequence length="317" mass="32360">MTRARAGVWLTVASGLAFASSGSFAKSVLGADWSPGAVLAIRLTGAAAVLLVLAAWWDPAGLRASVRHTRAIIAFGVVAITGVQATFFLSLEYLQVGVSLMIQFLAPIAVIGWNWLVRGQRPSAATMVGAVLAIGGAALVINVFDAGALSLPGLGWAGLSMVCNAALFLLSERVTAEVRPVVLLATGLTVAAATSWILAVAQVLPVHIGAGTVTLAEHRIPAPLSLTLLILISTVIAYLCGVAGAARIGSTLMSLILLCEVMFAVVLSWLLLGEAVAPIQLAGSVVVIGGIALAQRGRGADLDPHGLTDALDAPART</sequence>
<feature type="signal peptide" evidence="7">
    <location>
        <begin position="1"/>
        <end position="25"/>
    </location>
</feature>
<dbReference type="InterPro" id="IPR037185">
    <property type="entry name" value="EmrE-like"/>
</dbReference>
<feature type="transmembrane region" description="Helical" evidence="6">
    <location>
        <begin position="35"/>
        <end position="57"/>
    </location>
</feature>
<feature type="transmembrane region" description="Helical" evidence="6">
    <location>
        <begin position="69"/>
        <end position="90"/>
    </location>
</feature>
<dbReference type="Pfam" id="PF00892">
    <property type="entry name" value="EamA"/>
    <property type="match status" value="2"/>
</dbReference>
<keyword evidence="5 6" id="KW-0472">Membrane</keyword>
<feature type="chain" id="PRO_5046307260" evidence="7">
    <location>
        <begin position="26"/>
        <end position="317"/>
    </location>
</feature>
<comment type="caution">
    <text evidence="9">The sequence shown here is derived from an EMBL/GenBank/DDBJ whole genome shotgun (WGS) entry which is preliminary data.</text>
</comment>
<keyword evidence="3 6" id="KW-0812">Transmembrane</keyword>
<dbReference type="Proteomes" id="UP001519325">
    <property type="component" value="Unassembled WGS sequence"/>
</dbReference>
<feature type="transmembrane region" description="Helical" evidence="6">
    <location>
        <begin position="224"/>
        <end position="245"/>
    </location>
</feature>
<dbReference type="RefSeq" id="WP_209883931.1">
    <property type="nucleotide sequence ID" value="NZ_JAGGMR010000001.1"/>
</dbReference>
<feature type="domain" description="EamA" evidence="8">
    <location>
        <begin position="6"/>
        <end position="141"/>
    </location>
</feature>
<evidence type="ECO:0000256" key="3">
    <source>
        <dbReference type="ARBA" id="ARBA00022692"/>
    </source>
</evidence>
<keyword evidence="10" id="KW-1185">Reference proteome</keyword>
<comment type="subcellular location">
    <subcellularLocation>
        <location evidence="1">Membrane</location>
        <topology evidence="1">Multi-pass membrane protein</topology>
    </subcellularLocation>
</comment>
<evidence type="ECO:0000313" key="10">
    <source>
        <dbReference type="Proteomes" id="UP001519325"/>
    </source>
</evidence>
<dbReference type="InterPro" id="IPR050638">
    <property type="entry name" value="AA-Vitamin_Transporters"/>
</dbReference>
<evidence type="ECO:0000256" key="1">
    <source>
        <dbReference type="ARBA" id="ARBA00004141"/>
    </source>
</evidence>
<reference evidence="9 10" key="1">
    <citation type="submission" date="2021-03" db="EMBL/GenBank/DDBJ databases">
        <title>Sequencing the genomes of 1000 actinobacteria strains.</title>
        <authorList>
            <person name="Klenk H.-P."/>
        </authorList>
    </citation>
    <scope>NUCLEOTIDE SEQUENCE [LARGE SCALE GENOMIC DNA]</scope>
    <source>
        <strain evidence="9 10">DSM 45516</strain>
    </source>
</reference>
<evidence type="ECO:0000256" key="4">
    <source>
        <dbReference type="ARBA" id="ARBA00022989"/>
    </source>
</evidence>
<gene>
    <name evidence="9" type="ORF">BJ987_000272</name>
</gene>
<dbReference type="EMBL" id="JAGGMR010000001">
    <property type="protein sequence ID" value="MBP2187371.1"/>
    <property type="molecule type" value="Genomic_DNA"/>
</dbReference>
<keyword evidence="7" id="KW-0732">Signal</keyword>
<protein>
    <submittedName>
        <fullName evidence="9">Drug/metabolite transporter (DMT)-like permease</fullName>
    </submittedName>
</protein>
<comment type="similarity">
    <text evidence="2">Belongs to the EamA transporter family.</text>
</comment>
<evidence type="ECO:0000256" key="5">
    <source>
        <dbReference type="ARBA" id="ARBA00023136"/>
    </source>
</evidence>
<feature type="transmembrane region" description="Helical" evidence="6">
    <location>
        <begin position="252"/>
        <end position="271"/>
    </location>
</feature>
<dbReference type="InterPro" id="IPR000620">
    <property type="entry name" value="EamA_dom"/>
</dbReference>
<dbReference type="PANTHER" id="PTHR32322:SF2">
    <property type="entry name" value="EAMA DOMAIN-CONTAINING PROTEIN"/>
    <property type="match status" value="1"/>
</dbReference>
<feature type="transmembrane region" description="Helical" evidence="6">
    <location>
        <begin position="182"/>
        <end position="204"/>
    </location>
</feature>
<evidence type="ECO:0000313" key="9">
    <source>
        <dbReference type="EMBL" id="MBP2187371.1"/>
    </source>
</evidence>
<evidence type="ECO:0000256" key="2">
    <source>
        <dbReference type="ARBA" id="ARBA00007362"/>
    </source>
</evidence>
<feature type="transmembrane region" description="Helical" evidence="6">
    <location>
        <begin position="150"/>
        <end position="170"/>
    </location>
</feature>
<organism evidence="9 10">
    <name type="scientific">Nocardia goodfellowii</name>
    <dbReference type="NCBI Taxonomy" id="882446"/>
    <lineage>
        <taxon>Bacteria</taxon>
        <taxon>Bacillati</taxon>
        <taxon>Actinomycetota</taxon>
        <taxon>Actinomycetes</taxon>
        <taxon>Mycobacteriales</taxon>
        <taxon>Nocardiaceae</taxon>
        <taxon>Nocardia</taxon>
    </lineage>
</organism>
<accession>A0ABS4Q6R3</accession>
<feature type="transmembrane region" description="Helical" evidence="6">
    <location>
        <begin position="96"/>
        <end position="117"/>
    </location>
</feature>
<feature type="domain" description="EamA" evidence="8">
    <location>
        <begin position="152"/>
        <end position="293"/>
    </location>
</feature>
<feature type="transmembrane region" description="Helical" evidence="6">
    <location>
        <begin position="277"/>
        <end position="294"/>
    </location>
</feature>
<name>A0ABS4Q6R3_9NOCA</name>
<keyword evidence="4 6" id="KW-1133">Transmembrane helix</keyword>
<feature type="transmembrane region" description="Helical" evidence="6">
    <location>
        <begin position="124"/>
        <end position="144"/>
    </location>
</feature>
<dbReference type="PANTHER" id="PTHR32322">
    <property type="entry name" value="INNER MEMBRANE TRANSPORTER"/>
    <property type="match status" value="1"/>
</dbReference>
<evidence type="ECO:0000256" key="6">
    <source>
        <dbReference type="SAM" id="Phobius"/>
    </source>
</evidence>
<evidence type="ECO:0000259" key="8">
    <source>
        <dbReference type="Pfam" id="PF00892"/>
    </source>
</evidence>